<dbReference type="Pfam" id="PF01569">
    <property type="entry name" value="PAP2"/>
    <property type="match status" value="1"/>
</dbReference>
<name>A0A8J8FEB8_9BACT</name>
<gene>
    <name evidence="4" type="ORF">GD597_05060</name>
</gene>
<dbReference type="Gene3D" id="1.20.144.10">
    <property type="entry name" value="Phosphatidic acid phosphatase type 2/haloperoxidase"/>
    <property type="match status" value="1"/>
</dbReference>
<dbReference type="InterPro" id="IPR036938">
    <property type="entry name" value="PAP2/HPO_sf"/>
</dbReference>
<evidence type="ECO:0000313" key="5">
    <source>
        <dbReference type="Proteomes" id="UP000598971"/>
    </source>
</evidence>
<dbReference type="SMART" id="SM00014">
    <property type="entry name" value="acidPPc"/>
    <property type="match status" value="1"/>
</dbReference>
<dbReference type="EMBL" id="WHPF01000003">
    <property type="protein sequence ID" value="NNV54824.1"/>
    <property type="molecule type" value="Genomic_DNA"/>
</dbReference>
<dbReference type="RefSeq" id="WP_171606745.1">
    <property type="nucleotide sequence ID" value="NZ_WHPF01000003.1"/>
</dbReference>
<feature type="signal peptide" evidence="2">
    <location>
        <begin position="1"/>
        <end position="29"/>
    </location>
</feature>
<keyword evidence="1" id="KW-0472">Membrane</keyword>
<keyword evidence="2" id="KW-0732">Signal</keyword>
<protein>
    <submittedName>
        <fullName evidence="4">Phosphatase PAP2 family protein</fullName>
    </submittedName>
</protein>
<evidence type="ECO:0000256" key="2">
    <source>
        <dbReference type="SAM" id="SignalP"/>
    </source>
</evidence>
<dbReference type="Proteomes" id="UP000598971">
    <property type="component" value="Unassembled WGS sequence"/>
</dbReference>
<keyword evidence="5" id="KW-1185">Reference proteome</keyword>
<organism evidence="4 5">
    <name type="scientific">Limnovirga soli</name>
    <dbReference type="NCBI Taxonomy" id="2656915"/>
    <lineage>
        <taxon>Bacteria</taxon>
        <taxon>Pseudomonadati</taxon>
        <taxon>Bacteroidota</taxon>
        <taxon>Chitinophagia</taxon>
        <taxon>Chitinophagales</taxon>
        <taxon>Chitinophagaceae</taxon>
        <taxon>Limnovirga</taxon>
    </lineage>
</organism>
<evidence type="ECO:0000256" key="1">
    <source>
        <dbReference type="SAM" id="Phobius"/>
    </source>
</evidence>
<feature type="transmembrane region" description="Helical" evidence="1">
    <location>
        <begin position="149"/>
        <end position="165"/>
    </location>
</feature>
<keyword evidence="1" id="KW-0812">Transmembrane</keyword>
<feature type="transmembrane region" description="Helical" evidence="1">
    <location>
        <begin position="54"/>
        <end position="72"/>
    </location>
</feature>
<dbReference type="CDD" id="cd01610">
    <property type="entry name" value="PAP2_like"/>
    <property type="match status" value="1"/>
</dbReference>
<dbReference type="InterPro" id="IPR000326">
    <property type="entry name" value="PAP2/HPO"/>
</dbReference>
<keyword evidence="1" id="KW-1133">Transmembrane helix</keyword>
<proteinExistence type="predicted"/>
<dbReference type="AlphaFoldDB" id="A0A8J8FEB8"/>
<reference evidence="4" key="1">
    <citation type="submission" date="2019-10" db="EMBL/GenBank/DDBJ databases">
        <title>Draft genome sequence of Panacibacter sp. KCS-6.</title>
        <authorList>
            <person name="Yim K.J."/>
        </authorList>
    </citation>
    <scope>NUCLEOTIDE SEQUENCE</scope>
    <source>
        <strain evidence="4">KCS-6</strain>
    </source>
</reference>
<sequence>MLFIQRINLKSILLMAGCFLFALSGKTQNADIDLLDKINPQNPNAGIWINTSKSVYPITAGVPVGLLAAGFISHDKKLQKQGWEALGTIVINTIATQGLKYTINRQRPFEKYNFIYPYDATETGKSFPSGHTSMAFATATTLSLQYKKWYVVVPAYAWAAGVGYSRMYMGEHYPTDVLAGAVIGAGSAFISHWATQKLLHKK</sequence>
<feature type="domain" description="Phosphatidic acid phosphatase type 2/haloperoxidase" evidence="3">
    <location>
        <begin position="81"/>
        <end position="192"/>
    </location>
</feature>
<evidence type="ECO:0000313" key="4">
    <source>
        <dbReference type="EMBL" id="NNV54824.1"/>
    </source>
</evidence>
<evidence type="ECO:0000259" key="3">
    <source>
        <dbReference type="SMART" id="SM00014"/>
    </source>
</evidence>
<dbReference type="PANTHER" id="PTHR14969:SF13">
    <property type="entry name" value="AT30094P"/>
    <property type="match status" value="1"/>
</dbReference>
<feature type="transmembrane region" description="Helical" evidence="1">
    <location>
        <begin position="177"/>
        <end position="195"/>
    </location>
</feature>
<dbReference type="SUPFAM" id="SSF48317">
    <property type="entry name" value="Acid phosphatase/Vanadium-dependent haloperoxidase"/>
    <property type="match status" value="1"/>
</dbReference>
<dbReference type="PANTHER" id="PTHR14969">
    <property type="entry name" value="SPHINGOSINE-1-PHOSPHATE PHOSPHOHYDROLASE"/>
    <property type="match status" value="1"/>
</dbReference>
<comment type="caution">
    <text evidence="4">The sequence shown here is derived from an EMBL/GenBank/DDBJ whole genome shotgun (WGS) entry which is preliminary data.</text>
</comment>
<accession>A0A8J8FEB8</accession>
<feature type="chain" id="PRO_5035293857" evidence="2">
    <location>
        <begin position="30"/>
        <end position="202"/>
    </location>
</feature>